<feature type="domain" description="YCII-related" evidence="2">
    <location>
        <begin position="3"/>
        <end position="89"/>
    </location>
</feature>
<dbReference type="InterPro" id="IPR011008">
    <property type="entry name" value="Dimeric_a/b-barrel"/>
</dbReference>
<evidence type="ECO:0000313" key="4">
    <source>
        <dbReference type="Proteomes" id="UP000516320"/>
    </source>
</evidence>
<dbReference type="EMBL" id="CP046884">
    <property type="protein sequence ID" value="QNQ90415.1"/>
    <property type="molecule type" value="Genomic_DNA"/>
</dbReference>
<dbReference type="InterPro" id="IPR005545">
    <property type="entry name" value="YCII"/>
</dbReference>
<reference evidence="3 4" key="1">
    <citation type="submission" date="2019-12" db="EMBL/GenBank/DDBJ databases">
        <title>Corynebacterium sp. nov., isolated from feces of the Anser Albifrons in China.</title>
        <authorList>
            <person name="Liu Q."/>
        </authorList>
    </citation>
    <scope>NUCLEOTIDE SEQUENCE [LARGE SCALE GENOMIC DNA]</scope>
    <source>
        <strain evidence="3 4">4H37-19</strain>
    </source>
</reference>
<proteinExistence type="inferred from homology"/>
<accession>A0A7H0SPE0</accession>
<organism evidence="3 4">
    <name type="scientific">Corynebacterium poyangense</name>
    <dbReference type="NCBI Taxonomy" id="2684405"/>
    <lineage>
        <taxon>Bacteria</taxon>
        <taxon>Bacillati</taxon>
        <taxon>Actinomycetota</taxon>
        <taxon>Actinomycetes</taxon>
        <taxon>Mycobacteriales</taxon>
        <taxon>Corynebacteriaceae</taxon>
        <taxon>Corynebacterium</taxon>
    </lineage>
</organism>
<protein>
    <recommendedName>
        <fullName evidence="2">YCII-related domain-containing protein</fullName>
    </recommendedName>
</protein>
<keyword evidence="4" id="KW-1185">Reference proteome</keyword>
<evidence type="ECO:0000259" key="2">
    <source>
        <dbReference type="Pfam" id="PF03795"/>
    </source>
</evidence>
<dbReference type="RefSeq" id="WP_187973731.1">
    <property type="nucleotide sequence ID" value="NZ_CP046884.1"/>
</dbReference>
<dbReference type="Gene3D" id="3.30.70.1060">
    <property type="entry name" value="Dimeric alpha+beta barrel"/>
    <property type="match status" value="1"/>
</dbReference>
<evidence type="ECO:0000256" key="1">
    <source>
        <dbReference type="ARBA" id="ARBA00007689"/>
    </source>
</evidence>
<dbReference type="AlphaFoldDB" id="A0A7H0SPE0"/>
<dbReference type="Pfam" id="PF03795">
    <property type="entry name" value="YCII"/>
    <property type="match status" value="1"/>
</dbReference>
<comment type="similarity">
    <text evidence="1">Belongs to the YciI family.</text>
</comment>
<sequence length="97" mass="10668">MNYFAVLYHYAADSERIAAIRPEHREFLGELLNQGIVVGSGPYTDGNGGALIIIRLPESATAEDAAELMDRDPFHLKGALSGRDIRPWNPVLNIFGD</sequence>
<dbReference type="Proteomes" id="UP000516320">
    <property type="component" value="Chromosome"/>
</dbReference>
<dbReference type="KEGG" id="cpoy:GP475_07040"/>
<evidence type="ECO:0000313" key="3">
    <source>
        <dbReference type="EMBL" id="QNQ90415.1"/>
    </source>
</evidence>
<gene>
    <name evidence="3" type="ORF">GP475_07040</name>
</gene>
<dbReference type="SUPFAM" id="SSF54909">
    <property type="entry name" value="Dimeric alpha+beta barrel"/>
    <property type="match status" value="1"/>
</dbReference>
<name>A0A7H0SPE0_9CORY</name>